<proteinExistence type="predicted"/>
<evidence type="ECO:0000313" key="3">
    <source>
        <dbReference type="Proteomes" id="UP001151760"/>
    </source>
</evidence>
<dbReference type="EMBL" id="BQNB010011605">
    <property type="protein sequence ID" value="GJS92764.1"/>
    <property type="molecule type" value="Genomic_DNA"/>
</dbReference>
<keyword evidence="3" id="KW-1185">Reference proteome</keyword>
<comment type="caution">
    <text evidence="2">The sequence shown here is derived from an EMBL/GenBank/DDBJ whole genome shotgun (WGS) entry which is preliminary data.</text>
</comment>
<dbReference type="Proteomes" id="UP001151760">
    <property type="component" value="Unassembled WGS sequence"/>
</dbReference>
<protein>
    <recommendedName>
        <fullName evidence="4">CCHC-type domain-containing protein</fullName>
    </recommendedName>
</protein>
<feature type="region of interest" description="Disordered" evidence="1">
    <location>
        <begin position="117"/>
        <end position="150"/>
    </location>
</feature>
<reference evidence="2" key="2">
    <citation type="submission" date="2022-01" db="EMBL/GenBank/DDBJ databases">
        <authorList>
            <person name="Yamashiro T."/>
            <person name="Shiraishi A."/>
            <person name="Satake H."/>
            <person name="Nakayama K."/>
        </authorList>
    </citation>
    <scope>NUCLEOTIDE SEQUENCE</scope>
</reference>
<name>A0ABQ4ZR59_9ASTR</name>
<organism evidence="2 3">
    <name type="scientific">Tanacetum coccineum</name>
    <dbReference type="NCBI Taxonomy" id="301880"/>
    <lineage>
        <taxon>Eukaryota</taxon>
        <taxon>Viridiplantae</taxon>
        <taxon>Streptophyta</taxon>
        <taxon>Embryophyta</taxon>
        <taxon>Tracheophyta</taxon>
        <taxon>Spermatophyta</taxon>
        <taxon>Magnoliopsida</taxon>
        <taxon>eudicotyledons</taxon>
        <taxon>Gunneridae</taxon>
        <taxon>Pentapetalae</taxon>
        <taxon>asterids</taxon>
        <taxon>campanulids</taxon>
        <taxon>Asterales</taxon>
        <taxon>Asteraceae</taxon>
        <taxon>Asteroideae</taxon>
        <taxon>Anthemideae</taxon>
        <taxon>Anthemidinae</taxon>
        <taxon>Tanacetum</taxon>
    </lineage>
</organism>
<feature type="compositionally biased region" description="Low complexity" evidence="1">
    <location>
        <begin position="134"/>
        <end position="145"/>
    </location>
</feature>
<feature type="region of interest" description="Disordered" evidence="1">
    <location>
        <begin position="195"/>
        <end position="219"/>
    </location>
</feature>
<evidence type="ECO:0008006" key="4">
    <source>
        <dbReference type="Google" id="ProtNLM"/>
    </source>
</evidence>
<gene>
    <name evidence="2" type="ORF">Tco_0799732</name>
</gene>
<evidence type="ECO:0000313" key="2">
    <source>
        <dbReference type="EMBL" id="GJS92764.1"/>
    </source>
</evidence>
<evidence type="ECO:0000256" key="1">
    <source>
        <dbReference type="SAM" id="MobiDB-lite"/>
    </source>
</evidence>
<feature type="compositionally biased region" description="Polar residues" evidence="1">
    <location>
        <begin position="206"/>
        <end position="216"/>
    </location>
</feature>
<sequence length="317" mass="36245">MKIDLDDKTDVLTYHKKLLAEAVKEKEDLKAKVEKWHNSSKNLGKLLNTQMSANDKFGLGYGDYRYDGILSYENEVLQSVFMNKESDLENQPLYDRFVTAEGMHAVPPPMTGNYMPSGPDIEIDYSQFTYGPKQSQPSESETQTSDFDTCESNISVETPEFVTEPVVNEPNVVCQPKVWSDAPIIEEYESDSDDYCVSKPTKEQEQPSFASTNKQVKTPRETVKNQFTHSKNPKVDKKGLGYGFTTKACFVCGSLSHLIRDCDFHEKRMAKQAELNNRMRKKSSQREIRPIWNNVQRVLMENVLIGPVTQKKKKIML</sequence>
<accession>A0ABQ4ZR59</accession>
<reference evidence="2" key="1">
    <citation type="journal article" date="2022" name="Int. J. Mol. Sci.">
        <title>Draft Genome of Tanacetum Coccineum: Genomic Comparison of Closely Related Tanacetum-Family Plants.</title>
        <authorList>
            <person name="Yamashiro T."/>
            <person name="Shiraishi A."/>
            <person name="Nakayama K."/>
            <person name="Satake H."/>
        </authorList>
    </citation>
    <scope>NUCLEOTIDE SEQUENCE</scope>
</reference>